<dbReference type="OMA" id="ECPFLLA"/>
<organism evidence="5 6">
    <name type="scientific">Eimeria acervulina</name>
    <name type="common">Coccidian parasite</name>
    <dbReference type="NCBI Taxonomy" id="5801"/>
    <lineage>
        <taxon>Eukaryota</taxon>
        <taxon>Sar</taxon>
        <taxon>Alveolata</taxon>
        <taxon>Apicomplexa</taxon>
        <taxon>Conoidasida</taxon>
        <taxon>Coccidia</taxon>
        <taxon>Eucoccidiorida</taxon>
        <taxon>Eimeriorina</taxon>
        <taxon>Eimeriidae</taxon>
        <taxon>Eimeria</taxon>
    </lineage>
</organism>
<dbReference type="GeneID" id="25273782"/>
<dbReference type="Proteomes" id="UP000018050">
    <property type="component" value="Unassembled WGS sequence"/>
</dbReference>
<dbReference type="GO" id="GO:0005634">
    <property type="term" value="C:nucleus"/>
    <property type="evidence" value="ECO:0007669"/>
    <property type="project" value="TreeGrafter"/>
</dbReference>
<reference evidence="5" key="1">
    <citation type="submission" date="2013-10" db="EMBL/GenBank/DDBJ databases">
        <title>Genomic analysis of the causative agents of coccidiosis in chickens.</title>
        <authorList>
            <person name="Reid A.J."/>
            <person name="Blake D."/>
            <person name="Billington K."/>
            <person name="Browne H."/>
            <person name="Dunn M."/>
            <person name="Hung S."/>
            <person name="Kawahara F."/>
            <person name="Miranda-Saavedra D."/>
            <person name="Mourier T."/>
            <person name="Nagra H."/>
            <person name="Otto T.D."/>
            <person name="Rawlings N."/>
            <person name="Sanchez A."/>
            <person name="Sanders M."/>
            <person name="Subramaniam C."/>
            <person name="Tay Y."/>
            <person name="Dear P."/>
            <person name="Doerig C."/>
            <person name="Gruber A."/>
            <person name="Parkinson J."/>
            <person name="Shirley M."/>
            <person name="Wan K.L."/>
            <person name="Berriman M."/>
            <person name="Tomley F."/>
            <person name="Pain A."/>
        </authorList>
    </citation>
    <scope>NUCLEOTIDE SEQUENCE</scope>
    <source>
        <strain evidence="5">Houghton</strain>
    </source>
</reference>
<dbReference type="Pfam" id="PF00400">
    <property type="entry name" value="WD40"/>
    <property type="match status" value="2"/>
</dbReference>
<dbReference type="InterPro" id="IPR001680">
    <property type="entry name" value="WD40_rpt"/>
</dbReference>
<feature type="non-terminal residue" evidence="5">
    <location>
        <position position="1"/>
    </location>
</feature>
<evidence type="ECO:0000256" key="3">
    <source>
        <dbReference type="ARBA" id="ARBA00022737"/>
    </source>
</evidence>
<dbReference type="GO" id="GO:0006364">
    <property type="term" value="P:rRNA processing"/>
    <property type="evidence" value="ECO:0007669"/>
    <property type="project" value="InterPro"/>
</dbReference>
<dbReference type="VEuPathDB" id="ToxoDB:EAH_00057120"/>
<dbReference type="InterPro" id="IPR020472">
    <property type="entry name" value="WD40_PAC1"/>
</dbReference>
<evidence type="ECO:0000256" key="4">
    <source>
        <dbReference type="PROSITE-ProRule" id="PRU00221"/>
    </source>
</evidence>
<sequence length="198" mass="21005">EALASGSADETAKVWDLSTGSCLATYKFHENKVQAVLWHPSEASMLATASYDKTVRLIDVRQPNVAVSAEDGSLECIDFRKAATGPASAAAPSAAAAAAPRLWRIAAHSAAATALQQQQQLPGLLVSCGLDETAKVWDLRCIDSKTQGPVLLHEKDLKVGPLFSCRASEEKGVFGFGGSQVVIWDLGETEHIAKAFKL</sequence>
<evidence type="ECO:0000313" key="5">
    <source>
        <dbReference type="EMBL" id="CDI80894.1"/>
    </source>
</evidence>
<feature type="repeat" description="WD" evidence="4">
    <location>
        <begin position="26"/>
        <end position="68"/>
    </location>
</feature>
<dbReference type="InterPro" id="IPR044285">
    <property type="entry name" value="PWP1"/>
</dbReference>
<keyword evidence="2 4" id="KW-0853">WD repeat</keyword>
<evidence type="ECO:0000256" key="1">
    <source>
        <dbReference type="ARBA" id="ARBA00022553"/>
    </source>
</evidence>
<evidence type="ECO:0000256" key="2">
    <source>
        <dbReference type="ARBA" id="ARBA00022574"/>
    </source>
</evidence>
<dbReference type="RefSeq" id="XP_013249211.1">
    <property type="nucleotide sequence ID" value="XM_013393757.1"/>
</dbReference>
<keyword evidence="3" id="KW-0677">Repeat</keyword>
<feature type="repeat" description="WD" evidence="4">
    <location>
        <begin position="1"/>
        <end position="25"/>
    </location>
</feature>
<dbReference type="PANTHER" id="PTHR14091:SF0">
    <property type="entry name" value="PERIODIC TRYPTOPHAN PROTEIN 1 HOMOLOG"/>
    <property type="match status" value="1"/>
</dbReference>
<dbReference type="SMART" id="SM00320">
    <property type="entry name" value="WD40"/>
    <property type="match status" value="2"/>
</dbReference>
<dbReference type="SUPFAM" id="SSF50978">
    <property type="entry name" value="WD40 repeat-like"/>
    <property type="match status" value="1"/>
</dbReference>
<dbReference type="PANTHER" id="PTHR14091">
    <property type="entry name" value="PERIODIC TRYPTOPHAN PROTEIN 1"/>
    <property type="match status" value="1"/>
</dbReference>
<dbReference type="OrthoDB" id="270624at2759"/>
<evidence type="ECO:0000313" key="6">
    <source>
        <dbReference type="Proteomes" id="UP000018050"/>
    </source>
</evidence>
<dbReference type="PROSITE" id="PS50082">
    <property type="entry name" value="WD_REPEATS_2"/>
    <property type="match status" value="3"/>
</dbReference>
<dbReference type="AlphaFoldDB" id="U6GQK3"/>
<dbReference type="Gene3D" id="2.130.10.10">
    <property type="entry name" value="YVTN repeat-like/Quinoprotein amine dehydrogenase"/>
    <property type="match status" value="2"/>
</dbReference>
<proteinExistence type="predicted"/>
<protein>
    <submittedName>
        <fullName evidence="5">MGC83228 protein, related</fullName>
    </submittedName>
</protein>
<reference evidence="5" key="2">
    <citation type="submission" date="2013-10" db="EMBL/GenBank/DDBJ databases">
        <authorList>
            <person name="Aslett M."/>
        </authorList>
    </citation>
    <scope>NUCLEOTIDE SEQUENCE</scope>
    <source>
        <strain evidence="5">Houghton</strain>
    </source>
</reference>
<name>U6GQK3_EIMAC</name>
<feature type="repeat" description="WD" evidence="4">
    <location>
        <begin position="105"/>
        <end position="140"/>
    </location>
</feature>
<dbReference type="PROSITE" id="PS00678">
    <property type="entry name" value="WD_REPEATS_1"/>
    <property type="match status" value="2"/>
</dbReference>
<accession>U6GQK3</accession>
<dbReference type="PRINTS" id="PR00320">
    <property type="entry name" value="GPROTEINBRPT"/>
</dbReference>
<gene>
    <name evidence="5" type="ORF">EAH_00057120</name>
</gene>
<dbReference type="PROSITE" id="PS50294">
    <property type="entry name" value="WD_REPEATS_REGION"/>
    <property type="match status" value="1"/>
</dbReference>
<dbReference type="InterPro" id="IPR015943">
    <property type="entry name" value="WD40/YVTN_repeat-like_dom_sf"/>
</dbReference>
<keyword evidence="6" id="KW-1185">Reference proteome</keyword>
<dbReference type="EMBL" id="HG671387">
    <property type="protein sequence ID" value="CDI80894.1"/>
    <property type="molecule type" value="Genomic_DNA"/>
</dbReference>
<dbReference type="InterPro" id="IPR019775">
    <property type="entry name" value="WD40_repeat_CS"/>
</dbReference>
<keyword evidence="1" id="KW-0597">Phosphoprotein</keyword>
<dbReference type="InterPro" id="IPR036322">
    <property type="entry name" value="WD40_repeat_dom_sf"/>
</dbReference>